<evidence type="ECO:0000259" key="3">
    <source>
        <dbReference type="PROSITE" id="PS01031"/>
    </source>
</evidence>
<dbReference type="Gene3D" id="2.60.40.790">
    <property type="match status" value="1"/>
</dbReference>
<dbReference type="CDD" id="cd06471">
    <property type="entry name" value="ACD_LpsHSP_like"/>
    <property type="match status" value="1"/>
</dbReference>
<evidence type="ECO:0000256" key="1">
    <source>
        <dbReference type="PROSITE-ProRule" id="PRU00285"/>
    </source>
</evidence>
<keyword evidence="4" id="KW-0346">Stress response</keyword>
<evidence type="ECO:0000313" key="4">
    <source>
        <dbReference type="EMBL" id="CQR73776.1"/>
    </source>
</evidence>
<dbReference type="InterPro" id="IPR053570">
    <property type="entry name" value="sHSP/HSP20"/>
</dbReference>
<evidence type="ECO:0000313" key="5">
    <source>
        <dbReference type="Proteomes" id="UP000049855"/>
    </source>
</evidence>
<proteinExistence type="inferred from homology"/>
<dbReference type="PROSITE" id="PS01031">
    <property type="entry name" value="SHSP"/>
    <property type="match status" value="1"/>
</dbReference>
<name>A0A0U1L275_9FIRM</name>
<dbReference type="Proteomes" id="UP000049855">
    <property type="component" value="Unassembled WGS sequence"/>
</dbReference>
<dbReference type="InterPro" id="IPR002068">
    <property type="entry name" value="A-crystallin/Hsp20_dom"/>
</dbReference>
<accession>A0A0U1L275</accession>
<sequence>MFNLVPFNKRNDLIPRDQFFNQIFDQFFKEDFFAPFNTAGNSFHVDLTETNESYVVKADLPGIKKDDITINFENDYLTISAQRDDEAEVKESNYLRRERRYGQFSRSFYVRNVREENIDAEFCDGVLSVTLPKKENTASGNKTITIR</sequence>
<feature type="domain" description="SHSP" evidence="3">
    <location>
        <begin position="34"/>
        <end position="147"/>
    </location>
</feature>
<dbReference type="AlphaFoldDB" id="A0A0U1L275"/>
<dbReference type="InterPro" id="IPR031107">
    <property type="entry name" value="Small_HSP"/>
</dbReference>
<keyword evidence="5" id="KW-1185">Reference proteome</keyword>
<organism evidence="4 5">
    <name type="scientific">Sporomusa ovata</name>
    <dbReference type="NCBI Taxonomy" id="2378"/>
    <lineage>
        <taxon>Bacteria</taxon>
        <taxon>Bacillati</taxon>
        <taxon>Bacillota</taxon>
        <taxon>Negativicutes</taxon>
        <taxon>Selenomonadales</taxon>
        <taxon>Sporomusaceae</taxon>
        <taxon>Sporomusa</taxon>
    </lineage>
</organism>
<dbReference type="NCBIfam" id="NF042420">
    <property type="entry name" value="Hsp18_Clos"/>
    <property type="match status" value="1"/>
</dbReference>
<reference evidence="5" key="1">
    <citation type="submission" date="2015-03" db="EMBL/GenBank/DDBJ databases">
        <authorList>
            <person name="Nijsse Bart"/>
        </authorList>
    </citation>
    <scope>NUCLEOTIDE SEQUENCE [LARGE SCALE GENOMIC DNA]</scope>
</reference>
<dbReference type="PANTHER" id="PTHR11527">
    <property type="entry name" value="HEAT-SHOCK PROTEIN 20 FAMILY MEMBER"/>
    <property type="match status" value="1"/>
</dbReference>
<dbReference type="InterPro" id="IPR008978">
    <property type="entry name" value="HSP20-like_chaperone"/>
</dbReference>
<evidence type="ECO:0000256" key="2">
    <source>
        <dbReference type="RuleBase" id="RU003616"/>
    </source>
</evidence>
<dbReference type="Pfam" id="PF00011">
    <property type="entry name" value="HSP20"/>
    <property type="match status" value="1"/>
</dbReference>
<dbReference type="RefSeq" id="WP_021171036.1">
    <property type="nucleotide sequence ID" value="NZ_CTRP01000014.1"/>
</dbReference>
<protein>
    <submittedName>
        <fullName evidence="4">Heat shock protein, Hsp20 family</fullName>
    </submittedName>
</protein>
<dbReference type="SUPFAM" id="SSF49764">
    <property type="entry name" value="HSP20-like chaperones"/>
    <property type="match status" value="1"/>
</dbReference>
<gene>
    <name evidence="4" type="ORF">SpAn4DRAFT_0238</name>
</gene>
<dbReference type="EMBL" id="CTRP01000014">
    <property type="protein sequence ID" value="CQR73776.1"/>
    <property type="molecule type" value="Genomic_DNA"/>
</dbReference>
<comment type="similarity">
    <text evidence="1 2">Belongs to the small heat shock protein (HSP20) family.</text>
</comment>